<protein>
    <recommendedName>
        <fullName evidence="4">Gas1-like protein</fullName>
    </recommendedName>
</protein>
<feature type="chain" id="PRO_5016918473" description="Gas1-like protein" evidence="1">
    <location>
        <begin position="21"/>
        <end position="254"/>
    </location>
</feature>
<name>A0A367LBM5_9HYPO</name>
<dbReference type="PANTHER" id="PTHR34618">
    <property type="entry name" value="SURFACE PROTEIN MAS1, PUTATIVE-RELATED"/>
    <property type="match status" value="1"/>
</dbReference>
<dbReference type="Pfam" id="PF11327">
    <property type="entry name" value="Egh16-like"/>
    <property type="match status" value="1"/>
</dbReference>
<accession>A0A367LBM5</accession>
<dbReference type="InterPro" id="IPR021476">
    <property type="entry name" value="Egh16-like"/>
</dbReference>
<sequence length="254" mass="26763">MHSSHVTVLASFSYLHWALCHGVILAAQGNTGSPASVGFQVNPDVARDCIGINPCQQDTTIIRDAEIKQNIVNECGRTQLNGNIDVGENTEKAIAAKAVTQVQSGGQVQLTLHQVNADGAGPYVCDLDENSNSGTISPKNVTVLNNVPGDNGLSLAKTQQFNMTIQLPADLQCTGASTGNICTVRCRNTAAAGPFGGCFPVQQTDITPKVNTPANINTSQPMELISKQIESNRANFGPATEANNRLHAGQPDDK</sequence>
<feature type="signal peptide" evidence="1">
    <location>
        <begin position="1"/>
        <end position="20"/>
    </location>
</feature>
<evidence type="ECO:0008006" key="4">
    <source>
        <dbReference type="Google" id="ProtNLM"/>
    </source>
</evidence>
<dbReference type="AlphaFoldDB" id="A0A367LBM5"/>
<dbReference type="PANTHER" id="PTHR34618:SF3">
    <property type="entry name" value="GEGH 16 PROTEIN"/>
    <property type="match status" value="1"/>
</dbReference>
<dbReference type="Proteomes" id="UP000253664">
    <property type="component" value="Unassembled WGS sequence"/>
</dbReference>
<reference evidence="2 3" key="1">
    <citation type="journal article" date="2015" name="BMC Genomics">
        <title>Insights from the genome of Ophiocordyceps polyrhachis-furcata to pathogenicity and host specificity in insect fungi.</title>
        <authorList>
            <person name="Wichadakul D."/>
            <person name="Kobmoo N."/>
            <person name="Ingsriswang S."/>
            <person name="Tangphatsornruang S."/>
            <person name="Chantasingh D."/>
            <person name="Luangsa-ard J.J."/>
            <person name="Eurwilaichitr L."/>
        </authorList>
    </citation>
    <scope>NUCLEOTIDE SEQUENCE [LARGE SCALE GENOMIC DNA]</scope>
    <source>
        <strain evidence="2 3">BCC 54312</strain>
    </source>
</reference>
<gene>
    <name evidence="2" type="ORF">L249_7154</name>
</gene>
<keyword evidence="1" id="KW-0732">Signal</keyword>
<keyword evidence="3" id="KW-1185">Reference proteome</keyword>
<dbReference type="STRING" id="1330021.A0A367LBM5"/>
<dbReference type="OrthoDB" id="3241054at2759"/>
<organism evidence="2 3">
    <name type="scientific">Ophiocordyceps polyrhachis-furcata BCC 54312</name>
    <dbReference type="NCBI Taxonomy" id="1330021"/>
    <lineage>
        <taxon>Eukaryota</taxon>
        <taxon>Fungi</taxon>
        <taxon>Dikarya</taxon>
        <taxon>Ascomycota</taxon>
        <taxon>Pezizomycotina</taxon>
        <taxon>Sordariomycetes</taxon>
        <taxon>Hypocreomycetidae</taxon>
        <taxon>Hypocreales</taxon>
        <taxon>Ophiocordycipitaceae</taxon>
        <taxon>Ophiocordyceps</taxon>
    </lineage>
</organism>
<comment type="caution">
    <text evidence="2">The sequence shown here is derived from an EMBL/GenBank/DDBJ whole genome shotgun (WGS) entry which is preliminary data.</text>
</comment>
<evidence type="ECO:0000313" key="2">
    <source>
        <dbReference type="EMBL" id="RCI11829.1"/>
    </source>
</evidence>
<dbReference type="EMBL" id="LKCN02000010">
    <property type="protein sequence ID" value="RCI11829.1"/>
    <property type="molecule type" value="Genomic_DNA"/>
</dbReference>
<evidence type="ECO:0000313" key="3">
    <source>
        <dbReference type="Proteomes" id="UP000253664"/>
    </source>
</evidence>
<proteinExistence type="predicted"/>
<evidence type="ECO:0000256" key="1">
    <source>
        <dbReference type="SAM" id="SignalP"/>
    </source>
</evidence>